<feature type="non-terminal residue" evidence="1">
    <location>
        <position position="55"/>
    </location>
</feature>
<proteinExistence type="predicted"/>
<dbReference type="EMBL" id="CAJNJA010053992">
    <property type="protein sequence ID" value="CAE7852266.1"/>
    <property type="molecule type" value="Genomic_DNA"/>
</dbReference>
<name>A0A813A532_9DINO</name>
<dbReference type="AlphaFoldDB" id="A0A813A532"/>
<comment type="caution">
    <text evidence="1">The sequence shown here is derived from an EMBL/GenBank/DDBJ whole genome shotgun (WGS) entry which is preliminary data.</text>
</comment>
<keyword evidence="2" id="KW-1185">Reference proteome</keyword>
<organism evidence="1 2">
    <name type="scientific">Symbiodinium necroappetens</name>
    <dbReference type="NCBI Taxonomy" id="1628268"/>
    <lineage>
        <taxon>Eukaryota</taxon>
        <taxon>Sar</taxon>
        <taxon>Alveolata</taxon>
        <taxon>Dinophyceae</taxon>
        <taxon>Suessiales</taxon>
        <taxon>Symbiodiniaceae</taxon>
        <taxon>Symbiodinium</taxon>
    </lineage>
</organism>
<gene>
    <name evidence="1" type="ORF">SNEC2469_LOCUS26484</name>
</gene>
<reference evidence="1" key="1">
    <citation type="submission" date="2021-02" db="EMBL/GenBank/DDBJ databases">
        <authorList>
            <person name="Dougan E. K."/>
            <person name="Rhodes N."/>
            <person name="Thang M."/>
            <person name="Chan C."/>
        </authorList>
    </citation>
    <scope>NUCLEOTIDE SEQUENCE</scope>
</reference>
<sequence>MLSLFAETFPSFPQSPVECNAAGCKLGQVIVVRGTAGSQGQRSTVATAGSFVAGA</sequence>
<dbReference type="Proteomes" id="UP000601435">
    <property type="component" value="Unassembled WGS sequence"/>
</dbReference>
<evidence type="ECO:0000313" key="1">
    <source>
        <dbReference type="EMBL" id="CAE7852266.1"/>
    </source>
</evidence>
<protein>
    <submittedName>
        <fullName evidence="1">Uncharacterized protein</fullName>
    </submittedName>
</protein>
<accession>A0A813A532</accession>
<evidence type="ECO:0000313" key="2">
    <source>
        <dbReference type="Proteomes" id="UP000601435"/>
    </source>
</evidence>